<dbReference type="SMART" id="SM00236">
    <property type="entry name" value="fCBD"/>
    <property type="match status" value="1"/>
</dbReference>
<proteinExistence type="inferred from homology"/>
<feature type="domain" description="CBM1" evidence="13">
    <location>
        <begin position="21"/>
        <end position="57"/>
    </location>
</feature>
<dbReference type="Pfam" id="PF00734">
    <property type="entry name" value="CBM_1"/>
    <property type="match status" value="1"/>
</dbReference>
<dbReference type="PANTHER" id="PTHR34142:SF5">
    <property type="entry name" value="CBM1 DOMAIN-CONTAINING PROTEIN"/>
    <property type="match status" value="1"/>
</dbReference>
<comment type="catalytic activity">
    <reaction evidence="1">
        <text>Endohydrolysis of (1-&gt;4)-beta-D-glucosidic linkages in cellulose, lichenin and cereal beta-D-glucans.</text>
        <dbReference type="EC" id="3.2.1.4"/>
    </reaction>
</comment>
<dbReference type="InterPro" id="IPR035971">
    <property type="entry name" value="CBD_sf"/>
</dbReference>
<dbReference type="AlphaFoldDB" id="A0A286U6E3"/>
<evidence type="ECO:0000256" key="11">
    <source>
        <dbReference type="SAM" id="MobiDB-lite"/>
    </source>
</evidence>
<dbReference type="InterPro" id="IPR000254">
    <property type="entry name" value="CBD"/>
</dbReference>
<dbReference type="Proteomes" id="UP000217199">
    <property type="component" value="Unassembled WGS sequence"/>
</dbReference>
<evidence type="ECO:0000256" key="10">
    <source>
        <dbReference type="RuleBase" id="RU361153"/>
    </source>
</evidence>
<evidence type="ECO:0000256" key="9">
    <source>
        <dbReference type="ARBA" id="ARBA00023326"/>
    </source>
</evidence>
<comment type="similarity">
    <text evidence="2 10">Belongs to the glycosyl hydrolase 5 (cellulase A) family.</text>
</comment>
<dbReference type="InParanoid" id="A0A286U6E3"/>
<evidence type="ECO:0000256" key="5">
    <source>
        <dbReference type="ARBA" id="ARBA00022801"/>
    </source>
</evidence>
<gene>
    <name evidence="14" type="ORF">PNOK_0965200</name>
</gene>
<dbReference type="OrthoDB" id="5823761at2759"/>
<evidence type="ECO:0000256" key="6">
    <source>
        <dbReference type="ARBA" id="ARBA00023001"/>
    </source>
</evidence>
<dbReference type="PANTHER" id="PTHR34142">
    <property type="entry name" value="ENDO-BETA-1,4-GLUCANASE A"/>
    <property type="match status" value="1"/>
</dbReference>
<name>A0A286U6E3_9AGAM</name>
<evidence type="ECO:0000313" key="14">
    <source>
        <dbReference type="EMBL" id="PAV15099.1"/>
    </source>
</evidence>
<evidence type="ECO:0000313" key="15">
    <source>
        <dbReference type="Proteomes" id="UP000217199"/>
    </source>
</evidence>
<evidence type="ECO:0000256" key="1">
    <source>
        <dbReference type="ARBA" id="ARBA00000966"/>
    </source>
</evidence>
<dbReference type="InterPro" id="IPR001547">
    <property type="entry name" value="Glyco_hydro_5"/>
</dbReference>
<evidence type="ECO:0000256" key="4">
    <source>
        <dbReference type="ARBA" id="ARBA00022729"/>
    </source>
</evidence>
<dbReference type="SUPFAM" id="SSF51445">
    <property type="entry name" value="(Trans)glycosidases"/>
    <property type="match status" value="1"/>
</dbReference>
<protein>
    <recommendedName>
        <fullName evidence="3">cellulase</fullName>
        <ecNumber evidence="3">3.2.1.4</ecNumber>
    </recommendedName>
</protein>
<comment type="caution">
    <text evidence="14">The sequence shown here is derived from an EMBL/GenBank/DDBJ whole genome shotgun (WGS) entry which is preliminary data.</text>
</comment>
<keyword evidence="6" id="KW-0136">Cellulose degradation</keyword>
<sequence length="416" mass="43774">MLHRTAFRLLALGSIIAVVRGQAQEWQQCGGIGWTGATTCVSGTTCTVLNDYYSQCIPGASTPSTPTSTAAPAPSACTTSTPNSPPSTAGNLTFTGINISGFDFGCDTSGTCNVTAVWGPIAGPPFYGNDGAAQMQHFVQNDGHNVFRLPVGWQYLTNGAISGTLNETNAAIYDRLVQACLDTGAHCVIDIHNYARFNGAIIGQGGPSNEVFASLWSSIATKYASESRIIFGVMNEPHDVPDINLWAQSVQAAVTAIRNAGATSQIILLPGNDYTSAAAFVSNGSGAALLKVTNPDGSTTNLVFDVHKYLDSDNSGTHAECTTNNISEAWEPLAHWLRCNGRQAFNTETGGGNVASCEQLLCQQVAFQQQNSDVFLGYIGWAAGNFATNYVLSEVPTLSGSTWTDQLLVAACLSNN</sequence>
<dbReference type="PROSITE" id="PS00659">
    <property type="entry name" value="GLYCOSYL_HYDROL_F5"/>
    <property type="match status" value="1"/>
</dbReference>
<evidence type="ECO:0000256" key="3">
    <source>
        <dbReference type="ARBA" id="ARBA00012601"/>
    </source>
</evidence>
<dbReference type="GO" id="GO:0008810">
    <property type="term" value="F:cellulase activity"/>
    <property type="evidence" value="ECO:0007669"/>
    <property type="project" value="UniProtKB-EC"/>
</dbReference>
<keyword evidence="7" id="KW-0119">Carbohydrate metabolism</keyword>
<dbReference type="FunFam" id="3.20.20.80:FF:000124">
    <property type="entry name" value="Exported cellulase"/>
    <property type="match status" value="1"/>
</dbReference>
<dbReference type="SUPFAM" id="SSF57180">
    <property type="entry name" value="Cellulose-binding domain"/>
    <property type="match status" value="1"/>
</dbReference>
<dbReference type="EMBL" id="NBII01000011">
    <property type="protein sequence ID" value="PAV15099.1"/>
    <property type="molecule type" value="Genomic_DNA"/>
</dbReference>
<dbReference type="STRING" id="2282107.A0A286U6E3"/>
<dbReference type="GO" id="GO:0005576">
    <property type="term" value="C:extracellular region"/>
    <property type="evidence" value="ECO:0007669"/>
    <property type="project" value="InterPro"/>
</dbReference>
<dbReference type="InterPro" id="IPR017853">
    <property type="entry name" value="GH"/>
</dbReference>
<dbReference type="PROSITE" id="PS51164">
    <property type="entry name" value="CBM1_2"/>
    <property type="match status" value="1"/>
</dbReference>
<feature type="region of interest" description="Disordered" evidence="11">
    <location>
        <begin position="64"/>
        <end position="88"/>
    </location>
</feature>
<keyword evidence="5 10" id="KW-0378">Hydrolase</keyword>
<accession>A0A286U6E3</accession>
<feature type="chain" id="PRO_5013964683" description="cellulase" evidence="12">
    <location>
        <begin position="22"/>
        <end position="416"/>
    </location>
</feature>
<dbReference type="Gene3D" id="3.20.20.80">
    <property type="entry name" value="Glycosidases"/>
    <property type="match status" value="1"/>
</dbReference>
<reference evidence="14 15" key="1">
    <citation type="journal article" date="2017" name="Mol. Ecol.">
        <title>Comparative and population genomic landscape of Phellinus noxius: A hypervariable fungus causing root rot in trees.</title>
        <authorList>
            <person name="Chung C.L."/>
            <person name="Lee T.J."/>
            <person name="Akiba M."/>
            <person name="Lee H.H."/>
            <person name="Kuo T.H."/>
            <person name="Liu D."/>
            <person name="Ke H.M."/>
            <person name="Yokoi T."/>
            <person name="Roa M.B."/>
            <person name="Lu M.J."/>
            <person name="Chang Y.Y."/>
            <person name="Ann P.J."/>
            <person name="Tsai J.N."/>
            <person name="Chen C.Y."/>
            <person name="Tzean S.S."/>
            <person name="Ota Y."/>
            <person name="Hattori T."/>
            <person name="Sahashi N."/>
            <person name="Liou R.F."/>
            <person name="Kikuchi T."/>
            <person name="Tsai I.J."/>
        </authorList>
    </citation>
    <scope>NUCLEOTIDE SEQUENCE [LARGE SCALE GENOMIC DNA]</scope>
    <source>
        <strain evidence="14 15">FFPRI411160</strain>
    </source>
</reference>
<dbReference type="PROSITE" id="PS00562">
    <property type="entry name" value="CBM1_1"/>
    <property type="match status" value="1"/>
</dbReference>
<organism evidence="14 15">
    <name type="scientific">Pyrrhoderma noxium</name>
    <dbReference type="NCBI Taxonomy" id="2282107"/>
    <lineage>
        <taxon>Eukaryota</taxon>
        <taxon>Fungi</taxon>
        <taxon>Dikarya</taxon>
        <taxon>Basidiomycota</taxon>
        <taxon>Agaricomycotina</taxon>
        <taxon>Agaricomycetes</taxon>
        <taxon>Hymenochaetales</taxon>
        <taxon>Hymenochaetaceae</taxon>
        <taxon>Pyrrhoderma</taxon>
    </lineage>
</organism>
<feature type="signal peptide" evidence="12">
    <location>
        <begin position="1"/>
        <end position="21"/>
    </location>
</feature>
<dbReference type="Pfam" id="PF00150">
    <property type="entry name" value="Cellulase"/>
    <property type="match status" value="1"/>
</dbReference>
<keyword evidence="15" id="KW-1185">Reference proteome</keyword>
<keyword evidence="8 10" id="KW-0326">Glycosidase</keyword>
<keyword evidence="9" id="KW-0624">Polysaccharide degradation</keyword>
<evidence type="ECO:0000256" key="7">
    <source>
        <dbReference type="ARBA" id="ARBA00023277"/>
    </source>
</evidence>
<evidence type="ECO:0000256" key="12">
    <source>
        <dbReference type="SAM" id="SignalP"/>
    </source>
</evidence>
<dbReference type="GO" id="GO:0030245">
    <property type="term" value="P:cellulose catabolic process"/>
    <property type="evidence" value="ECO:0007669"/>
    <property type="project" value="UniProtKB-KW"/>
</dbReference>
<dbReference type="GO" id="GO:0030248">
    <property type="term" value="F:cellulose binding"/>
    <property type="evidence" value="ECO:0007669"/>
    <property type="project" value="InterPro"/>
</dbReference>
<evidence type="ECO:0000259" key="13">
    <source>
        <dbReference type="PROSITE" id="PS51164"/>
    </source>
</evidence>
<keyword evidence="4 12" id="KW-0732">Signal</keyword>
<dbReference type="InterPro" id="IPR018087">
    <property type="entry name" value="Glyco_hydro_5_CS"/>
</dbReference>
<evidence type="ECO:0000256" key="2">
    <source>
        <dbReference type="ARBA" id="ARBA00005641"/>
    </source>
</evidence>
<dbReference type="EC" id="3.2.1.4" evidence="3"/>
<evidence type="ECO:0000256" key="8">
    <source>
        <dbReference type="ARBA" id="ARBA00023295"/>
    </source>
</evidence>